<dbReference type="RefSeq" id="WP_354694811.1">
    <property type="nucleotide sequence ID" value="NZ_JAZHOG010000004.1"/>
</dbReference>
<feature type="signal peptide" evidence="1">
    <location>
        <begin position="1"/>
        <end position="29"/>
    </location>
</feature>
<evidence type="ECO:0000259" key="2">
    <source>
        <dbReference type="Pfam" id="PF04264"/>
    </source>
</evidence>
<sequence length="257" mass="27933">MNGHHLNTGSPRAGRLLSGLLLIATAATACTAPEPTKPPVPGSDTPAWIDLAPYRQGLDAGEVYRVVPERSRTDIVVRRGGALQRLGHDHVVTLRKIDGYVRHVPGSSRESRADLVIELVSAEVDETAARSVWGLDTSPGAEDIERTRSNLLERVLETDRWPLARIELIVLSTDAESVEAAATLYIKGQAHRFPVTALLVPEDGRLRAVGAFALRQSDLGIEPFSVLGGALRVADRVEIAFQIEADRISRLDPVRTH</sequence>
<organism evidence="3 4">
    <name type="scientific">Elongatibacter sediminis</name>
    <dbReference type="NCBI Taxonomy" id="3119006"/>
    <lineage>
        <taxon>Bacteria</taxon>
        <taxon>Pseudomonadati</taxon>
        <taxon>Pseudomonadota</taxon>
        <taxon>Gammaproteobacteria</taxon>
        <taxon>Chromatiales</taxon>
        <taxon>Wenzhouxiangellaceae</taxon>
        <taxon>Elongatibacter</taxon>
    </lineage>
</organism>
<reference evidence="3 4" key="1">
    <citation type="submission" date="2024-02" db="EMBL/GenBank/DDBJ databases">
        <title>A novel Wenzhouxiangellaceae bacterium, isolated from coastal sediments.</title>
        <authorList>
            <person name="Du Z.-J."/>
            <person name="Ye Y.-Q."/>
            <person name="Zhang X.-Y."/>
        </authorList>
    </citation>
    <scope>NUCLEOTIDE SEQUENCE [LARGE SCALE GENOMIC DNA]</scope>
    <source>
        <strain evidence="3 4">CH-27</strain>
    </source>
</reference>
<feature type="domain" description="Lipid/polyisoprenoid-binding YceI-like" evidence="2">
    <location>
        <begin position="90"/>
        <end position="245"/>
    </location>
</feature>
<dbReference type="InterPro" id="IPR036761">
    <property type="entry name" value="TTHA0802/YceI-like_sf"/>
</dbReference>
<evidence type="ECO:0000256" key="1">
    <source>
        <dbReference type="SAM" id="SignalP"/>
    </source>
</evidence>
<dbReference type="Pfam" id="PF04264">
    <property type="entry name" value="YceI"/>
    <property type="match status" value="1"/>
</dbReference>
<keyword evidence="4" id="KW-1185">Reference proteome</keyword>
<feature type="chain" id="PRO_5043656567" evidence="1">
    <location>
        <begin position="30"/>
        <end position="257"/>
    </location>
</feature>
<dbReference type="InterPro" id="IPR007372">
    <property type="entry name" value="Lipid/polyisoprenoid-bd_YceI"/>
</dbReference>
<dbReference type="SUPFAM" id="SSF101874">
    <property type="entry name" value="YceI-like"/>
    <property type="match status" value="1"/>
</dbReference>
<accession>A0AAW9RIZ6</accession>
<gene>
    <name evidence="3" type="ORF">V3330_07625</name>
</gene>
<dbReference type="AlphaFoldDB" id="A0AAW9RIZ6"/>
<proteinExistence type="predicted"/>
<protein>
    <submittedName>
        <fullName evidence="3">YceI family protein</fullName>
    </submittedName>
</protein>
<keyword evidence="1" id="KW-0732">Signal</keyword>
<evidence type="ECO:0000313" key="3">
    <source>
        <dbReference type="EMBL" id="MEJ8567491.1"/>
    </source>
</evidence>
<dbReference type="Proteomes" id="UP001359886">
    <property type="component" value="Unassembled WGS sequence"/>
</dbReference>
<name>A0AAW9RIZ6_9GAMM</name>
<evidence type="ECO:0000313" key="4">
    <source>
        <dbReference type="Proteomes" id="UP001359886"/>
    </source>
</evidence>
<comment type="caution">
    <text evidence="3">The sequence shown here is derived from an EMBL/GenBank/DDBJ whole genome shotgun (WGS) entry which is preliminary data.</text>
</comment>
<dbReference type="Gene3D" id="2.40.128.110">
    <property type="entry name" value="Lipid/polyisoprenoid-binding, YceI-like"/>
    <property type="match status" value="1"/>
</dbReference>
<dbReference type="EMBL" id="JAZHOG010000004">
    <property type="protein sequence ID" value="MEJ8567491.1"/>
    <property type="molecule type" value="Genomic_DNA"/>
</dbReference>